<evidence type="ECO:0000313" key="4">
    <source>
        <dbReference type="Proteomes" id="UP001055712"/>
    </source>
</evidence>
<dbReference type="GO" id="GO:0005634">
    <property type="term" value="C:nucleus"/>
    <property type="evidence" value="ECO:0007669"/>
    <property type="project" value="TreeGrafter"/>
</dbReference>
<feature type="region of interest" description="Disordered" evidence="1">
    <location>
        <begin position="1"/>
        <end position="84"/>
    </location>
</feature>
<protein>
    <recommendedName>
        <fullName evidence="2">MAGE domain-containing protein</fullName>
    </recommendedName>
</protein>
<name>A0A9D4TJ04_CHLVU</name>
<dbReference type="InterPro" id="IPR037445">
    <property type="entry name" value="MAGE"/>
</dbReference>
<feature type="domain" description="MAGE" evidence="2">
    <location>
        <begin position="146"/>
        <end position="342"/>
    </location>
</feature>
<keyword evidence="4" id="KW-1185">Reference proteome</keyword>
<evidence type="ECO:0000313" key="3">
    <source>
        <dbReference type="EMBL" id="KAI3426938.1"/>
    </source>
</evidence>
<dbReference type="PANTHER" id="PTHR11736">
    <property type="entry name" value="MELANOMA-ASSOCIATED ANTIGEN MAGE ANTIGEN"/>
    <property type="match status" value="1"/>
</dbReference>
<dbReference type="InterPro" id="IPR041899">
    <property type="entry name" value="MAGE_WH2"/>
</dbReference>
<comment type="caution">
    <text evidence="3">The sequence shown here is derived from an EMBL/GenBank/DDBJ whole genome shotgun (WGS) entry which is preliminary data.</text>
</comment>
<dbReference type="InterPro" id="IPR002190">
    <property type="entry name" value="MHD_dom"/>
</dbReference>
<accession>A0A9D4TJ04</accession>
<reference evidence="3" key="1">
    <citation type="journal article" date="2019" name="Plant J.">
        <title>Chlorella vulgaris genome assembly and annotation reveals the molecular basis for metabolic acclimation to high light conditions.</title>
        <authorList>
            <person name="Cecchin M."/>
            <person name="Marcolungo L."/>
            <person name="Rossato M."/>
            <person name="Girolomoni L."/>
            <person name="Cosentino E."/>
            <person name="Cuine S."/>
            <person name="Li-Beisson Y."/>
            <person name="Delledonne M."/>
            <person name="Ballottari M."/>
        </authorList>
    </citation>
    <scope>NUCLEOTIDE SEQUENCE</scope>
    <source>
        <strain evidence="3">211/11P</strain>
    </source>
</reference>
<dbReference type="Proteomes" id="UP001055712">
    <property type="component" value="Unassembled WGS sequence"/>
</dbReference>
<dbReference type="EMBL" id="SIDB01000010">
    <property type="protein sequence ID" value="KAI3426938.1"/>
    <property type="molecule type" value="Genomic_DNA"/>
</dbReference>
<dbReference type="PANTHER" id="PTHR11736:SF14">
    <property type="entry name" value="NSE3 HOMOLOG, SMC5-SMC6 COMPLEX COMPONENT"/>
    <property type="match status" value="1"/>
</dbReference>
<dbReference type="OrthoDB" id="205198at2759"/>
<organism evidence="3 4">
    <name type="scientific">Chlorella vulgaris</name>
    <name type="common">Green alga</name>
    <dbReference type="NCBI Taxonomy" id="3077"/>
    <lineage>
        <taxon>Eukaryota</taxon>
        <taxon>Viridiplantae</taxon>
        <taxon>Chlorophyta</taxon>
        <taxon>core chlorophytes</taxon>
        <taxon>Trebouxiophyceae</taxon>
        <taxon>Chlorellales</taxon>
        <taxon>Chlorellaceae</taxon>
        <taxon>Chlorella clade</taxon>
        <taxon>Chlorella</taxon>
    </lineage>
</organism>
<dbReference type="AlphaFoldDB" id="A0A9D4TJ04"/>
<reference evidence="3" key="2">
    <citation type="submission" date="2020-11" db="EMBL/GenBank/DDBJ databases">
        <authorList>
            <person name="Cecchin M."/>
            <person name="Marcolungo L."/>
            <person name="Rossato M."/>
            <person name="Girolomoni L."/>
            <person name="Cosentino E."/>
            <person name="Cuine S."/>
            <person name="Li-Beisson Y."/>
            <person name="Delledonne M."/>
            <person name="Ballottari M."/>
        </authorList>
    </citation>
    <scope>NUCLEOTIDE SEQUENCE</scope>
    <source>
        <strain evidence="3">211/11P</strain>
        <tissue evidence="3">Whole cell</tissue>
    </source>
</reference>
<dbReference type="SMART" id="SM01373">
    <property type="entry name" value="MAGE"/>
    <property type="match status" value="1"/>
</dbReference>
<dbReference type="Gene3D" id="1.10.10.1210">
    <property type="entry name" value="MAGE homology domain, winged helix WH2 motif"/>
    <property type="match status" value="1"/>
</dbReference>
<gene>
    <name evidence="3" type="ORF">D9Q98_006882</name>
</gene>
<evidence type="ECO:0000256" key="1">
    <source>
        <dbReference type="SAM" id="MobiDB-lite"/>
    </source>
</evidence>
<evidence type="ECO:0000259" key="2">
    <source>
        <dbReference type="SMART" id="SM01373"/>
    </source>
</evidence>
<proteinExistence type="predicted"/>
<sequence>MEHDHEEAHQPQLSEEARRRRKGKAPMVAQSEDEEEEEEEAEEQRHHSRRRAAEDEPGPSAKRRRSQQAVKQEFGGDSLAGPSRRVPASAAAAAAAAAGGAIRTTVAELNAVTELAAEYRRVRDHAAEKAEGKAPRMAMEQASRAVVRHMLFAHSEKPGVPVKRTEVAAVVTQRFPTVKAKGVVTTYVIAHAQHYLAQSMGLEMRSIHKAAARGRQGAAGGGDEGSQQFVLRSMVPAALRAAFVLDPAQSAERGLLMVVLALIHLAGSKLGQDELATQLAELGVSTERPHPVFGSLDVQLKSLCTRRYIQQDKQAGPDGDIVLYRFAEQAVGPDAEIGEPAILRFIESQFAEMRAAGGGGDGGTQ</sequence>
<feature type="compositionally biased region" description="Acidic residues" evidence="1">
    <location>
        <begin position="31"/>
        <end position="42"/>
    </location>
</feature>
<dbReference type="Pfam" id="PF01454">
    <property type="entry name" value="MAGE"/>
    <property type="match status" value="1"/>
</dbReference>